<dbReference type="PANTHER" id="PTHR43780">
    <property type="entry name" value="1-AMINOCYCLOPROPANE-1-CARBOXYLATE DEAMINASE-RELATED"/>
    <property type="match status" value="1"/>
</dbReference>
<dbReference type="GO" id="GO:0019148">
    <property type="term" value="F:D-cysteine desulfhydrase activity"/>
    <property type="evidence" value="ECO:0007669"/>
    <property type="project" value="TreeGrafter"/>
</dbReference>
<evidence type="ECO:0000259" key="4">
    <source>
        <dbReference type="Pfam" id="PF00291"/>
    </source>
</evidence>
<dbReference type="SUPFAM" id="SSF53686">
    <property type="entry name" value="Tryptophan synthase beta subunit-like PLP-dependent enzymes"/>
    <property type="match status" value="1"/>
</dbReference>
<dbReference type="Proteomes" id="UP000037460">
    <property type="component" value="Unassembled WGS sequence"/>
</dbReference>
<proteinExistence type="inferred from homology"/>
<name>A0A0M0JMB7_9EUKA</name>
<accession>A0A0M0JMB7</accession>
<sequence>MIDRLVGAHVHLCEPGEFSAKGGATLVKELAARLAAGGTRPYAFPSGGSNPLGTWGYVHAVFELSKQLEASGLALDRLYFACGSGGTAAGLALGVHWSGLGAAGCELVGIGVDDTPEIFYDKIDGIYRELGIVPNLVASSRELLRLEQCIGDGYAQATEAELRFLVETARATGVVLDPVYTGKGALGMANDLVTRPVGRACFFHTGGLLGVYEKADCLAPLLAGGWGAF</sequence>
<dbReference type="AlphaFoldDB" id="A0A0M0JMB7"/>
<keyword evidence="3" id="KW-0663">Pyridoxal phosphate</keyword>
<dbReference type="InterPro" id="IPR001926">
    <property type="entry name" value="TrpB-like_PALP"/>
</dbReference>
<dbReference type="Gene3D" id="3.40.50.1100">
    <property type="match status" value="2"/>
</dbReference>
<evidence type="ECO:0000256" key="1">
    <source>
        <dbReference type="ARBA" id="ARBA00001933"/>
    </source>
</evidence>
<organism evidence="5 6">
    <name type="scientific">Chrysochromulina tobinii</name>
    <dbReference type="NCBI Taxonomy" id="1460289"/>
    <lineage>
        <taxon>Eukaryota</taxon>
        <taxon>Haptista</taxon>
        <taxon>Haptophyta</taxon>
        <taxon>Prymnesiophyceae</taxon>
        <taxon>Prymnesiales</taxon>
        <taxon>Chrysochromulinaceae</taxon>
        <taxon>Chrysochromulina</taxon>
    </lineage>
</organism>
<dbReference type="InterPro" id="IPR027278">
    <property type="entry name" value="ACCD_DCysDesulf"/>
</dbReference>
<comment type="cofactor">
    <cofactor evidence="1">
        <name>pyridoxal 5'-phosphate</name>
        <dbReference type="ChEBI" id="CHEBI:597326"/>
    </cofactor>
</comment>
<evidence type="ECO:0000256" key="2">
    <source>
        <dbReference type="ARBA" id="ARBA00008639"/>
    </source>
</evidence>
<comment type="caution">
    <text evidence="5">The sequence shown here is derived from an EMBL/GenBank/DDBJ whole genome shotgun (WGS) entry which is preliminary data.</text>
</comment>
<evidence type="ECO:0000256" key="3">
    <source>
        <dbReference type="ARBA" id="ARBA00022898"/>
    </source>
</evidence>
<feature type="domain" description="Tryptophan synthase beta chain-like PALP" evidence="4">
    <location>
        <begin position="3"/>
        <end position="191"/>
    </location>
</feature>
<keyword evidence="6" id="KW-1185">Reference proteome</keyword>
<dbReference type="Pfam" id="PF00291">
    <property type="entry name" value="PALP"/>
    <property type="match status" value="1"/>
</dbReference>
<dbReference type="InterPro" id="IPR036052">
    <property type="entry name" value="TrpB-like_PALP_sf"/>
</dbReference>
<protein>
    <submittedName>
        <fullName evidence="5">D-cysteine desulfhydrase</fullName>
    </submittedName>
</protein>
<reference evidence="6" key="1">
    <citation type="journal article" date="2015" name="PLoS Genet.">
        <title>Genome Sequence and Transcriptome Analyses of Chrysochromulina tobin: Metabolic Tools for Enhanced Algal Fitness in the Prominent Order Prymnesiales (Haptophyceae).</title>
        <authorList>
            <person name="Hovde B.T."/>
            <person name="Deodato C.R."/>
            <person name="Hunsperger H.M."/>
            <person name="Ryken S.A."/>
            <person name="Yost W."/>
            <person name="Jha R.K."/>
            <person name="Patterson J."/>
            <person name="Monnat R.J. Jr."/>
            <person name="Barlow S.B."/>
            <person name="Starkenburg S.R."/>
            <person name="Cattolico R.A."/>
        </authorList>
    </citation>
    <scope>NUCLEOTIDE SEQUENCE</scope>
    <source>
        <strain evidence="6">CCMP291</strain>
    </source>
</reference>
<dbReference type="PANTHER" id="PTHR43780:SF2">
    <property type="entry name" value="1-AMINOCYCLOPROPANE-1-CARBOXYLATE DEAMINASE-RELATED"/>
    <property type="match status" value="1"/>
</dbReference>
<evidence type="ECO:0000313" key="5">
    <source>
        <dbReference type="EMBL" id="KOO27721.1"/>
    </source>
</evidence>
<dbReference type="EMBL" id="JWZX01002677">
    <property type="protein sequence ID" value="KOO27721.1"/>
    <property type="molecule type" value="Genomic_DNA"/>
</dbReference>
<comment type="similarity">
    <text evidence="2">Belongs to the ACC deaminase/D-cysteine desulfhydrase family.</text>
</comment>
<dbReference type="OrthoDB" id="10266364at2759"/>
<gene>
    <name evidence="5" type="ORF">Ctob_014173</name>
</gene>
<evidence type="ECO:0000313" key="6">
    <source>
        <dbReference type="Proteomes" id="UP000037460"/>
    </source>
</evidence>